<feature type="region of interest" description="Disordered" evidence="8">
    <location>
        <begin position="376"/>
        <end position="398"/>
    </location>
</feature>
<feature type="DNA-binding region" description="Homeobox" evidence="6">
    <location>
        <begin position="204"/>
        <end position="263"/>
    </location>
</feature>
<evidence type="ECO:0000256" key="1">
    <source>
        <dbReference type="ARBA" id="ARBA00004123"/>
    </source>
</evidence>
<dbReference type="Proteomes" id="UP000887574">
    <property type="component" value="Unplaced"/>
</dbReference>
<feature type="domain" description="Homeobox" evidence="9">
    <location>
        <begin position="202"/>
        <end position="262"/>
    </location>
</feature>
<feature type="region of interest" description="Disordered" evidence="8">
    <location>
        <begin position="1"/>
        <end position="21"/>
    </location>
</feature>
<dbReference type="InterPro" id="IPR009057">
    <property type="entry name" value="Homeodomain-like_sf"/>
</dbReference>
<name>A0A915E9N6_9BILA</name>
<evidence type="ECO:0000256" key="5">
    <source>
        <dbReference type="ARBA" id="ARBA00023242"/>
    </source>
</evidence>
<keyword evidence="3 6" id="KW-0238">DNA-binding</keyword>
<evidence type="ECO:0000313" key="11">
    <source>
        <dbReference type="WBParaSite" id="jg4018"/>
    </source>
</evidence>
<dbReference type="SMART" id="SM00389">
    <property type="entry name" value="HOX"/>
    <property type="match status" value="1"/>
</dbReference>
<dbReference type="PANTHER" id="PTHR24340:SF41">
    <property type="entry name" value="MUSCLE-SPECIFIC HOMEOBOX PROTEIN TINMAN-RELATED"/>
    <property type="match status" value="1"/>
</dbReference>
<reference evidence="11" key="1">
    <citation type="submission" date="2022-11" db="UniProtKB">
        <authorList>
            <consortium name="WormBaseParasite"/>
        </authorList>
    </citation>
    <scope>IDENTIFICATION</scope>
</reference>
<dbReference type="InterPro" id="IPR017970">
    <property type="entry name" value="Homeobox_CS"/>
</dbReference>
<dbReference type="AlphaFoldDB" id="A0A915E9N6"/>
<feature type="compositionally biased region" description="Polar residues" evidence="8">
    <location>
        <begin position="378"/>
        <end position="387"/>
    </location>
</feature>
<evidence type="ECO:0000256" key="4">
    <source>
        <dbReference type="ARBA" id="ARBA00023155"/>
    </source>
</evidence>
<dbReference type="CDD" id="cd00086">
    <property type="entry name" value="homeodomain"/>
    <property type="match status" value="1"/>
</dbReference>
<dbReference type="GO" id="GO:0030154">
    <property type="term" value="P:cell differentiation"/>
    <property type="evidence" value="ECO:0007669"/>
    <property type="project" value="TreeGrafter"/>
</dbReference>
<keyword evidence="4 6" id="KW-0371">Homeobox</keyword>
<comment type="subcellular location">
    <subcellularLocation>
        <location evidence="1 6 7">Nucleus</location>
    </subcellularLocation>
</comment>
<keyword evidence="5 6" id="KW-0539">Nucleus</keyword>
<evidence type="ECO:0000256" key="2">
    <source>
        <dbReference type="ARBA" id="ARBA00022473"/>
    </source>
</evidence>
<dbReference type="InterPro" id="IPR001356">
    <property type="entry name" value="HD"/>
</dbReference>
<dbReference type="SUPFAM" id="SSF46689">
    <property type="entry name" value="Homeodomain-like"/>
    <property type="match status" value="1"/>
</dbReference>
<proteinExistence type="predicted"/>
<dbReference type="PRINTS" id="PR00031">
    <property type="entry name" value="HTHREPRESSR"/>
</dbReference>
<dbReference type="WBParaSite" id="jg4018">
    <property type="protein sequence ID" value="jg4018"/>
    <property type="gene ID" value="jg4018"/>
</dbReference>
<evidence type="ECO:0000259" key="9">
    <source>
        <dbReference type="PROSITE" id="PS50071"/>
    </source>
</evidence>
<dbReference type="Pfam" id="PF00046">
    <property type="entry name" value="Homeodomain"/>
    <property type="match status" value="1"/>
</dbReference>
<evidence type="ECO:0000256" key="7">
    <source>
        <dbReference type="RuleBase" id="RU000682"/>
    </source>
</evidence>
<dbReference type="InterPro" id="IPR000047">
    <property type="entry name" value="HTH_motif"/>
</dbReference>
<dbReference type="GO" id="GO:0005634">
    <property type="term" value="C:nucleus"/>
    <property type="evidence" value="ECO:0007669"/>
    <property type="project" value="UniProtKB-SubCell"/>
</dbReference>
<evidence type="ECO:0000256" key="8">
    <source>
        <dbReference type="SAM" id="MobiDB-lite"/>
    </source>
</evidence>
<dbReference type="Gene3D" id="1.10.10.60">
    <property type="entry name" value="Homeodomain-like"/>
    <property type="match status" value="1"/>
</dbReference>
<dbReference type="GO" id="GO:0000981">
    <property type="term" value="F:DNA-binding transcription factor activity, RNA polymerase II-specific"/>
    <property type="evidence" value="ECO:0007669"/>
    <property type="project" value="InterPro"/>
</dbReference>
<feature type="compositionally biased region" description="Polar residues" evidence="8">
    <location>
        <begin position="1"/>
        <end position="13"/>
    </location>
</feature>
<evidence type="ECO:0000313" key="10">
    <source>
        <dbReference type="Proteomes" id="UP000887574"/>
    </source>
</evidence>
<dbReference type="PROSITE" id="PS00027">
    <property type="entry name" value="HOMEOBOX_1"/>
    <property type="match status" value="1"/>
</dbReference>
<sequence length="398" mass="42806">MASKQPTTTSTTAKDLKQSVAENEKARSLLTRFFVSDLLAAAVKSSGNSAAAARSFAEAQKKLLLKMATSSTCSPAIARSSTNALPTASSNSSLALPNASTASSTLDSAATAAATLNGFAFAAAASGNSAANMNAAYLAAGHGWPPGAPDFGCQWQWPNGTPDHRFPISRLQTAAMGFNTSSLDSSSYGLPFGHSSLGGGGGQRRKRRVLFTQQQVVELERQFQVKKYLSAQERESLAQNIGLKPTQVKIWFQNHRYKMKRMEREQKMMDGNGSSGAHDDSRSPHSGVDSASPLNILNGHHHHHRIKEEDVKPVLRLNGSSTTTPLGPILLFTRRTEMLEACTRMLQCVPPTHSSHSQPKAMDLRQQLQRPVKPIITPASTSPQEAVTIQLGHSRLQP</sequence>
<dbReference type="PANTHER" id="PTHR24340">
    <property type="entry name" value="HOMEOBOX PROTEIN NKX"/>
    <property type="match status" value="1"/>
</dbReference>
<evidence type="ECO:0000256" key="6">
    <source>
        <dbReference type="PROSITE-ProRule" id="PRU00108"/>
    </source>
</evidence>
<evidence type="ECO:0000256" key="3">
    <source>
        <dbReference type="ARBA" id="ARBA00023125"/>
    </source>
</evidence>
<protein>
    <submittedName>
        <fullName evidence="11">Homeobox domain-containing protein</fullName>
    </submittedName>
</protein>
<keyword evidence="10" id="KW-1185">Reference proteome</keyword>
<dbReference type="PROSITE" id="PS50071">
    <property type="entry name" value="HOMEOBOX_2"/>
    <property type="match status" value="1"/>
</dbReference>
<keyword evidence="2" id="KW-0217">Developmental protein</keyword>
<dbReference type="GO" id="GO:0000978">
    <property type="term" value="F:RNA polymerase II cis-regulatory region sequence-specific DNA binding"/>
    <property type="evidence" value="ECO:0007669"/>
    <property type="project" value="TreeGrafter"/>
</dbReference>
<organism evidence="10 11">
    <name type="scientific">Ditylenchus dipsaci</name>
    <dbReference type="NCBI Taxonomy" id="166011"/>
    <lineage>
        <taxon>Eukaryota</taxon>
        <taxon>Metazoa</taxon>
        <taxon>Ecdysozoa</taxon>
        <taxon>Nematoda</taxon>
        <taxon>Chromadorea</taxon>
        <taxon>Rhabditida</taxon>
        <taxon>Tylenchina</taxon>
        <taxon>Tylenchomorpha</taxon>
        <taxon>Sphaerularioidea</taxon>
        <taxon>Anguinidae</taxon>
        <taxon>Anguininae</taxon>
        <taxon>Ditylenchus</taxon>
    </lineage>
</organism>
<dbReference type="InterPro" id="IPR050394">
    <property type="entry name" value="Homeobox_NK-like"/>
</dbReference>
<accession>A0A915E9N6</accession>
<feature type="region of interest" description="Disordered" evidence="8">
    <location>
        <begin position="268"/>
        <end position="297"/>
    </location>
</feature>